<dbReference type="PANTHER" id="PTHR43261:SF1">
    <property type="entry name" value="RIBOSOME-RELEASING FACTOR 2, MITOCHONDRIAL"/>
    <property type="match status" value="1"/>
</dbReference>
<sequence>MQLPDPALSTPDSDPDRPTLNLGIVAHVDAGKTSLTERLLYAAGAIDAPGRVDDGTTTTDTLALERARGITIRAAVASFRLPTVRPPGEVAVNVIDTPGHHDFVAEVERALTVLDGAVLVVSAVEGVQAHTRLLLRTLRRLGIPTLVFVNKIDRTGARADALAAELAAALDVVVVPLARVVGLGTRDARSIPVDPVDPADRAALVEPLSLADDRLATAWLADPDRLDPARVLASLRRQSRAGRVHPLLYGSAITGAGVDQLMSVLPDLLPASPAPSATDDGGATASGRVFKIERDPAGRRVAYVRVDAGRLAVRDRVRVGGGRRAKITALSWFADGGRVAVEQLAAGQIGTVSGLDEVRIGDVVGSGDAGARPGRAATAAGPAAFEPPTLESVVAPRDPARAGALFAALTELAEQDPLIAFRRQDDELLVSLYGEVQQQVLEATLAADYGLEVDVRAARTLCVERLAATGEAVEHVGGDNPFLATVGLRVEPAPVGSGVSFALEVELGAMPAAFFAATEATVRAELEQGPAGWPVPDARVVMTHSRYLPRQSHAHQKFDKSMSSTGADFRGLTPLVLAAAVSRAGTVVCEPVHRFVAEFPADVLGAVLPVLVAHEAVPWAPVVDARHWCRVEGEVPAARVQEVRRRLPGLTRGTGLLETTFARYAPVTSGPAPRRPRRRPDAYRRKDYLLQVLRRVDTGTEDAR</sequence>
<dbReference type="Gene3D" id="3.30.70.870">
    <property type="entry name" value="Elongation Factor G (Translational Gtpase), domain 3"/>
    <property type="match status" value="1"/>
</dbReference>
<evidence type="ECO:0000256" key="3">
    <source>
        <dbReference type="ARBA" id="ARBA00023134"/>
    </source>
</evidence>
<dbReference type="SUPFAM" id="SSF54980">
    <property type="entry name" value="EF-G C-terminal domain-like"/>
    <property type="match status" value="2"/>
</dbReference>
<dbReference type="InterPro" id="IPR053905">
    <property type="entry name" value="EF-G-like_DII"/>
</dbReference>
<dbReference type="InterPro" id="IPR031157">
    <property type="entry name" value="G_TR_CS"/>
</dbReference>
<dbReference type="Pfam" id="PF22042">
    <property type="entry name" value="EF-G_D2"/>
    <property type="match status" value="1"/>
</dbReference>
<dbReference type="PRINTS" id="PR01037">
    <property type="entry name" value="TCRTETOQM"/>
</dbReference>
<dbReference type="SMART" id="SM00889">
    <property type="entry name" value="EFG_IV"/>
    <property type="match status" value="1"/>
</dbReference>
<keyword evidence="1" id="KW-0547">Nucleotide-binding</keyword>
<dbReference type="Gene3D" id="3.30.230.10">
    <property type="match status" value="1"/>
</dbReference>
<dbReference type="SUPFAM" id="SSF52540">
    <property type="entry name" value="P-loop containing nucleoside triphosphate hydrolases"/>
    <property type="match status" value="1"/>
</dbReference>
<evidence type="ECO:0000256" key="2">
    <source>
        <dbReference type="ARBA" id="ARBA00022917"/>
    </source>
</evidence>
<dbReference type="PRINTS" id="PR00315">
    <property type="entry name" value="ELONGATNFCT"/>
</dbReference>
<dbReference type="GO" id="GO:0005525">
    <property type="term" value="F:GTP binding"/>
    <property type="evidence" value="ECO:0007669"/>
    <property type="project" value="UniProtKB-KW"/>
</dbReference>
<dbReference type="InterPro" id="IPR005225">
    <property type="entry name" value="Small_GTP-bd"/>
</dbReference>
<dbReference type="Gene3D" id="3.40.50.300">
    <property type="entry name" value="P-loop containing nucleotide triphosphate hydrolases"/>
    <property type="match status" value="1"/>
</dbReference>
<keyword evidence="3" id="KW-0342">GTP-binding</keyword>
<dbReference type="PANTHER" id="PTHR43261">
    <property type="entry name" value="TRANSLATION ELONGATION FACTOR G-RELATED"/>
    <property type="match status" value="1"/>
</dbReference>
<evidence type="ECO:0000313" key="6">
    <source>
        <dbReference type="Proteomes" id="UP000523079"/>
    </source>
</evidence>
<reference evidence="5 6" key="1">
    <citation type="submission" date="2020-07" db="EMBL/GenBank/DDBJ databases">
        <title>Sequencing the genomes of 1000 actinobacteria strains.</title>
        <authorList>
            <person name="Klenk H.-P."/>
        </authorList>
    </citation>
    <scope>NUCLEOTIDE SEQUENCE [LARGE SCALE GENOMIC DNA]</scope>
    <source>
        <strain evidence="5 6">DSM 100723</strain>
    </source>
</reference>
<dbReference type="PROSITE" id="PS00301">
    <property type="entry name" value="G_TR_1"/>
    <property type="match status" value="1"/>
</dbReference>
<dbReference type="NCBIfam" id="TIGR00231">
    <property type="entry name" value="small_GTP"/>
    <property type="match status" value="1"/>
</dbReference>
<dbReference type="InterPro" id="IPR000795">
    <property type="entry name" value="T_Tr_GTP-bd_dom"/>
</dbReference>
<gene>
    <name evidence="5" type="ORF">FHX74_003496</name>
</gene>
<proteinExistence type="predicted"/>
<accession>A0A7W3P7D4</accession>
<dbReference type="InterPro" id="IPR035647">
    <property type="entry name" value="EFG_III/V"/>
</dbReference>
<keyword evidence="2" id="KW-0648">Protein biosynthesis</keyword>
<evidence type="ECO:0000256" key="1">
    <source>
        <dbReference type="ARBA" id="ARBA00022741"/>
    </source>
</evidence>
<feature type="domain" description="Tr-type G" evidence="4">
    <location>
        <begin position="17"/>
        <end position="274"/>
    </location>
</feature>
<dbReference type="AlphaFoldDB" id="A0A7W3P7D4"/>
<dbReference type="Pfam" id="PF00679">
    <property type="entry name" value="EFG_C"/>
    <property type="match status" value="1"/>
</dbReference>
<keyword evidence="6" id="KW-1185">Reference proteome</keyword>
<dbReference type="Pfam" id="PF03764">
    <property type="entry name" value="EFG_IV"/>
    <property type="match status" value="1"/>
</dbReference>
<evidence type="ECO:0000313" key="5">
    <source>
        <dbReference type="EMBL" id="MBA8795855.1"/>
    </source>
</evidence>
<evidence type="ECO:0000259" key="4">
    <source>
        <dbReference type="PROSITE" id="PS51722"/>
    </source>
</evidence>
<dbReference type="InterPro" id="IPR000640">
    <property type="entry name" value="EFG_V-like"/>
</dbReference>
<organism evidence="5 6">
    <name type="scientific">Microlunatus kandeliicorticis</name>
    <dbReference type="NCBI Taxonomy" id="1759536"/>
    <lineage>
        <taxon>Bacteria</taxon>
        <taxon>Bacillati</taxon>
        <taxon>Actinomycetota</taxon>
        <taxon>Actinomycetes</taxon>
        <taxon>Propionibacteriales</taxon>
        <taxon>Propionibacteriaceae</taxon>
        <taxon>Microlunatus</taxon>
    </lineage>
</organism>
<dbReference type="SUPFAM" id="SSF50447">
    <property type="entry name" value="Translation proteins"/>
    <property type="match status" value="1"/>
</dbReference>
<dbReference type="RefSeq" id="WP_328823901.1">
    <property type="nucleotide sequence ID" value="NZ_JACGWT010000006.1"/>
</dbReference>
<dbReference type="InterPro" id="IPR014721">
    <property type="entry name" value="Ribsml_uS5_D2-typ_fold_subgr"/>
</dbReference>
<dbReference type="GO" id="GO:0006412">
    <property type="term" value="P:translation"/>
    <property type="evidence" value="ECO:0007669"/>
    <property type="project" value="UniProtKB-KW"/>
</dbReference>
<dbReference type="InterPro" id="IPR027417">
    <property type="entry name" value="P-loop_NTPase"/>
</dbReference>
<dbReference type="Pfam" id="PF00009">
    <property type="entry name" value="GTP_EFTU"/>
    <property type="match status" value="1"/>
</dbReference>
<comment type="caution">
    <text evidence="5">The sequence shown here is derived from an EMBL/GenBank/DDBJ whole genome shotgun (WGS) entry which is preliminary data.</text>
</comment>
<dbReference type="Proteomes" id="UP000523079">
    <property type="component" value="Unassembled WGS sequence"/>
</dbReference>
<dbReference type="InterPro" id="IPR020568">
    <property type="entry name" value="Ribosomal_Su5_D2-typ_SF"/>
</dbReference>
<dbReference type="EMBL" id="JACGWT010000006">
    <property type="protein sequence ID" value="MBA8795855.1"/>
    <property type="molecule type" value="Genomic_DNA"/>
</dbReference>
<dbReference type="SUPFAM" id="SSF54211">
    <property type="entry name" value="Ribosomal protein S5 domain 2-like"/>
    <property type="match status" value="1"/>
</dbReference>
<dbReference type="PROSITE" id="PS51722">
    <property type="entry name" value="G_TR_2"/>
    <property type="match status" value="1"/>
</dbReference>
<dbReference type="Gene3D" id="2.40.30.10">
    <property type="entry name" value="Translation factors"/>
    <property type="match status" value="1"/>
</dbReference>
<dbReference type="GO" id="GO:0003924">
    <property type="term" value="F:GTPase activity"/>
    <property type="evidence" value="ECO:0007669"/>
    <property type="project" value="InterPro"/>
</dbReference>
<name>A0A7W3P7D4_9ACTN</name>
<dbReference type="InterPro" id="IPR005517">
    <property type="entry name" value="Transl_elong_EFG/EF2_IV"/>
</dbReference>
<dbReference type="GO" id="GO:0032790">
    <property type="term" value="P:ribosome disassembly"/>
    <property type="evidence" value="ECO:0007669"/>
    <property type="project" value="TreeGrafter"/>
</dbReference>
<protein>
    <submittedName>
        <fullName evidence="5">Ribosomal protection tetracycline resistance protein</fullName>
    </submittedName>
</protein>
<dbReference type="InterPro" id="IPR009000">
    <property type="entry name" value="Transl_B-barrel_sf"/>
</dbReference>